<dbReference type="GO" id="GO:0005634">
    <property type="term" value="C:nucleus"/>
    <property type="evidence" value="ECO:0007669"/>
    <property type="project" value="UniProtKB-SubCell"/>
</dbReference>
<dbReference type="GO" id="GO:0003677">
    <property type="term" value="F:DNA binding"/>
    <property type="evidence" value="ECO:0007669"/>
    <property type="project" value="UniProtKB-UniRule"/>
</dbReference>
<keyword evidence="8 13" id="KW-0378">Hydrolase</keyword>
<dbReference type="GO" id="GO:0000712">
    <property type="term" value="P:resolution of meiotic recombination intermediates"/>
    <property type="evidence" value="ECO:0007669"/>
    <property type="project" value="TreeGrafter"/>
</dbReference>
<keyword evidence="17" id="KW-1185">Reference proteome</keyword>
<feature type="domain" description="ERCC4" evidence="15">
    <location>
        <begin position="298"/>
        <end position="398"/>
    </location>
</feature>
<dbReference type="InterPro" id="IPR011335">
    <property type="entry name" value="Restrct_endonuc-II-like"/>
</dbReference>
<dbReference type="GO" id="GO:0046872">
    <property type="term" value="F:metal ion binding"/>
    <property type="evidence" value="ECO:0007669"/>
    <property type="project" value="UniProtKB-UniRule"/>
</dbReference>
<evidence type="ECO:0000256" key="5">
    <source>
        <dbReference type="ARBA" id="ARBA00022723"/>
    </source>
</evidence>
<dbReference type="Pfam" id="PF14716">
    <property type="entry name" value="HHH_8"/>
    <property type="match status" value="1"/>
</dbReference>
<evidence type="ECO:0000313" key="16">
    <source>
        <dbReference type="EMBL" id="CAG9134865.1"/>
    </source>
</evidence>
<dbReference type="Gene3D" id="1.10.150.670">
    <property type="entry name" value="Crossover junction endonuclease EME1, DNA-binding domain"/>
    <property type="match status" value="1"/>
</dbReference>
<dbReference type="SUPFAM" id="SSF52980">
    <property type="entry name" value="Restriction endonuclease-like"/>
    <property type="match status" value="1"/>
</dbReference>
<dbReference type="FunFam" id="1.10.10.10:FF:000307">
    <property type="entry name" value="Crossover junction endonuclease MUS81"/>
    <property type="match status" value="1"/>
</dbReference>
<keyword evidence="7 13" id="KW-0227">DNA damage</keyword>
<feature type="compositionally biased region" description="Basic residues" evidence="14">
    <location>
        <begin position="132"/>
        <end position="150"/>
    </location>
</feature>
<gene>
    <name evidence="16" type="ORF">PLXY2_LOCUS13118</name>
</gene>
<dbReference type="FunFam" id="1.10.150.110:FF:000001">
    <property type="entry name" value="Putative Crossover junction endonuclease MUS81"/>
    <property type="match status" value="1"/>
</dbReference>
<dbReference type="GO" id="GO:0048476">
    <property type="term" value="C:Holliday junction resolvase complex"/>
    <property type="evidence" value="ECO:0007669"/>
    <property type="project" value="UniProtKB-UniRule"/>
</dbReference>
<keyword evidence="6 13" id="KW-0255">Endonuclease</keyword>
<proteinExistence type="inferred from homology"/>
<evidence type="ECO:0000256" key="12">
    <source>
        <dbReference type="ARBA" id="ARBA00023242"/>
    </source>
</evidence>
<dbReference type="GO" id="GO:0006308">
    <property type="term" value="P:DNA catabolic process"/>
    <property type="evidence" value="ECO:0007669"/>
    <property type="project" value="UniProtKB-UniRule"/>
</dbReference>
<dbReference type="GO" id="GO:0031297">
    <property type="term" value="P:replication fork processing"/>
    <property type="evidence" value="ECO:0007669"/>
    <property type="project" value="UniProtKB-ARBA"/>
</dbReference>
<keyword evidence="10 13" id="KW-0233">DNA recombination</keyword>
<dbReference type="EMBL" id="CAJHNJ030000087">
    <property type="protein sequence ID" value="CAG9134865.1"/>
    <property type="molecule type" value="Genomic_DNA"/>
</dbReference>
<dbReference type="InterPro" id="IPR006166">
    <property type="entry name" value="ERCC4_domain"/>
</dbReference>
<dbReference type="Gene3D" id="1.10.10.10">
    <property type="entry name" value="Winged helix-like DNA-binding domain superfamily/Winged helix DNA-binding domain"/>
    <property type="match status" value="1"/>
</dbReference>
<protein>
    <recommendedName>
        <fullName evidence="13">Crossover junction endonuclease MUS81</fullName>
        <ecNumber evidence="13">3.1.22.-</ecNumber>
    </recommendedName>
</protein>
<dbReference type="FunFam" id="3.40.50.10130:FF:000003">
    <property type="entry name" value="Crossover junction endonuclease MUS81"/>
    <property type="match status" value="1"/>
</dbReference>
<evidence type="ECO:0000256" key="9">
    <source>
        <dbReference type="ARBA" id="ARBA00022842"/>
    </source>
</evidence>
<dbReference type="GO" id="GO:0008821">
    <property type="term" value="F:crossover junction DNA endonuclease activity"/>
    <property type="evidence" value="ECO:0007669"/>
    <property type="project" value="UniProtKB-UniRule"/>
</dbReference>
<dbReference type="SUPFAM" id="SSF47802">
    <property type="entry name" value="DNA polymerase beta, N-terminal domain-like"/>
    <property type="match status" value="1"/>
</dbReference>
<dbReference type="InterPro" id="IPR033309">
    <property type="entry name" value="Mus81"/>
</dbReference>
<keyword evidence="5 13" id="KW-0479">Metal-binding</keyword>
<dbReference type="InterPro" id="IPR042530">
    <property type="entry name" value="EME1/EME2_C"/>
</dbReference>
<keyword evidence="9 13" id="KW-0460">Magnesium</keyword>
<evidence type="ECO:0000256" key="7">
    <source>
        <dbReference type="ARBA" id="ARBA00022763"/>
    </source>
</evidence>
<comment type="subcellular location">
    <subcellularLocation>
        <location evidence="2 13">Nucleus</location>
    </subcellularLocation>
</comment>
<dbReference type="Gene3D" id="1.10.150.110">
    <property type="entry name" value="DNA polymerase beta, N-terminal domain-like"/>
    <property type="match status" value="1"/>
</dbReference>
<reference evidence="16" key="1">
    <citation type="submission" date="2020-11" db="EMBL/GenBank/DDBJ databases">
        <authorList>
            <person name="Whiteford S."/>
        </authorList>
    </citation>
    <scope>NUCLEOTIDE SEQUENCE</scope>
</reference>
<dbReference type="InterPro" id="IPR036388">
    <property type="entry name" value="WH-like_DNA-bd_sf"/>
</dbReference>
<dbReference type="InterPro" id="IPR010996">
    <property type="entry name" value="HHH_MUS81"/>
</dbReference>
<evidence type="ECO:0000256" key="14">
    <source>
        <dbReference type="SAM" id="MobiDB-lite"/>
    </source>
</evidence>
<evidence type="ECO:0000256" key="3">
    <source>
        <dbReference type="ARBA" id="ARBA00010015"/>
    </source>
</evidence>
<evidence type="ECO:0000256" key="13">
    <source>
        <dbReference type="RuleBase" id="RU369042"/>
    </source>
</evidence>
<dbReference type="InterPro" id="IPR047416">
    <property type="entry name" value="XPF_nuclease_Mus81"/>
</dbReference>
<dbReference type="PANTHER" id="PTHR13451:SF0">
    <property type="entry name" value="CROSSOVER JUNCTION ENDONUCLEASE MUS81"/>
    <property type="match status" value="1"/>
</dbReference>
<dbReference type="GO" id="GO:0000727">
    <property type="term" value="P:double-strand break repair via break-induced replication"/>
    <property type="evidence" value="ECO:0007669"/>
    <property type="project" value="UniProtKB-UniRule"/>
</dbReference>
<comment type="cofactor">
    <cofactor evidence="1 13">
        <name>Mg(2+)</name>
        <dbReference type="ChEBI" id="CHEBI:18420"/>
    </cofactor>
</comment>
<comment type="similarity">
    <text evidence="3 13">Belongs to the XPF family.</text>
</comment>
<keyword evidence="12 13" id="KW-0539">Nucleus</keyword>
<comment type="subunit">
    <text evidence="13">Interacts with EME1.</text>
</comment>
<accession>A0A8S4G1D1</accession>
<dbReference type="InterPro" id="IPR027421">
    <property type="entry name" value="DNA_pol_lamdba_lyase_dom_sf"/>
</dbReference>
<evidence type="ECO:0000256" key="6">
    <source>
        <dbReference type="ARBA" id="ARBA00022759"/>
    </source>
</evidence>
<dbReference type="Pfam" id="PF21292">
    <property type="entry name" value="EME1-MUS81_C"/>
    <property type="match status" value="1"/>
</dbReference>
<dbReference type="Proteomes" id="UP000653454">
    <property type="component" value="Unassembled WGS sequence"/>
</dbReference>
<dbReference type="InterPro" id="IPR047417">
    <property type="entry name" value="WHD_MUS81"/>
</dbReference>
<evidence type="ECO:0000313" key="17">
    <source>
        <dbReference type="Proteomes" id="UP000653454"/>
    </source>
</evidence>
<dbReference type="Pfam" id="PF21136">
    <property type="entry name" value="WHD_MUS81"/>
    <property type="match status" value="1"/>
</dbReference>
<evidence type="ECO:0000256" key="1">
    <source>
        <dbReference type="ARBA" id="ARBA00001946"/>
    </source>
</evidence>
<dbReference type="Gene3D" id="3.40.50.10130">
    <property type="match status" value="1"/>
</dbReference>
<dbReference type="GO" id="GO:0048257">
    <property type="term" value="F:3'-flap endonuclease activity"/>
    <property type="evidence" value="ECO:0007669"/>
    <property type="project" value="TreeGrafter"/>
</dbReference>
<name>A0A8S4G1D1_PLUXY</name>
<evidence type="ECO:0000256" key="4">
    <source>
        <dbReference type="ARBA" id="ARBA00022722"/>
    </source>
</evidence>
<keyword evidence="11 13" id="KW-0234">DNA repair</keyword>
<evidence type="ECO:0000256" key="11">
    <source>
        <dbReference type="ARBA" id="ARBA00023204"/>
    </source>
</evidence>
<dbReference type="EC" id="3.1.22.-" evidence="13"/>
<dbReference type="PANTHER" id="PTHR13451">
    <property type="entry name" value="CLASS II CROSSOVER JUNCTION ENDONUCLEASE MUS81"/>
    <property type="match status" value="1"/>
</dbReference>
<organism evidence="16 17">
    <name type="scientific">Plutella xylostella</name>
    <name type="common">Diamondback moth</name>
    <name type="synonym">Plutella maculipennis</name>
    <dbReference type="NCBI Taxonomy" id="51655"/>
    <lineage>
        <taxon>Eukaryota</taxon>
        <taxon>Metazoa</taxon>
        <taxon>Ecdysozoa</taxon>
        <taxon>Arthropoda</taxon>
        <taxon>Hexapoda</taxon>
        <taxon>Insecta</taxon>
        <taxon>Pterygota</taxon>
        <taxon>Neoptera</taxon>
        <taxon>Endopterygota</taxon>
        <taxon>Lepidoptera</taxon>
        <taxon>Glossata</taxon>
        <taxon>Ditrysia</taxon>
        <taxon>Yponomeutoidea</taxon>
        <taxon>Plutellidae</taxon>
        <taxon>Plutella</taxon>
    </lineage>
</organism>
<evidence type="ECO:0000259" key="15">
    <source>
        <dbReference type="SMART" id="SM00891"/>
    </source>
</evidence>
<evidence type="ECO:0000256" key="2">
    <source>
        <dbReference type="ARBA" id="ARBA00004123"/>
    </source>
</evidence>
<dbReference type="SMART" id="SM00891">
    <property type="entry name" value="ERCC4"/>
    <property type="match status" value="1"/>
</dbReference>
<dbReference type="AlphaFoldDB" id="A0A8S4G1D1"/>
<evidence type="ECO:0000256" key="8">
    <source>
        <dbReference type="ARBA" id="ARBA00022801"/>
    </source>
</evidence>
<dbReference type="CDD" id="cd20074">
    <property type="entry name" value="XPF_nuclease_Mus81"/>
    <property type="match status" value="1"/>
</dbReference>
<keyword evidence="4 13" id="KW-0540">Nuclease</keyword>
<dbReference type="Pfam" id="PF02732">
    <property type="entry name" value="ERCC4"/>
    <property type="match status" value="1"/>
</dbReference>
<dbReference type="CDD" id="cd21036">
    <property type="entry name" value="WH_MUS81"/>
    <property type="match status" value="1"/>
</dbReference>
<dbReference type="GO" id="GO:0031573">
    <property type="term" value="P:mitotic intra-S DNA damage checkpoint signaling"/>
    <property type="evidence" value="ECO:0007669"/>
    <property type="project" value="TreeGrafter"/>
</dbReference>
<evidence type="ECO:0000256" key="10">
    <source>
        <dbReference type="ARBA" id="ARBA00023172"/>
    </source>
</evidence>
<sequence length="562" mass="63337">MSEGTNTKRITFKQTKPNPLFQSWLQELYDESVEKNSKLKDMLKQALESLSRYPLPLQSGSDCAILQGFGKKLCLFLDKKLEVYNDNQAIDSNGPAIVPPSLSQQLNSSSEAELPIIVRESNNNQVVNKTNSVKHKQKSPKRPKAYKPSHRSGGYALLVALFYQYQENQSSPSLKREELILKAQPFSEESFTRPKPESYYTAWSNMTRLISKGLVNKIGSRKAEFSLTTEGILLAQELLEDSKNIPSVNDIIFKDALPSTSTASNSSEMVVDTPQLSQVSEASSQSLVELEAGTFEVILLIDKMETSGLSNKNDPTVAQFKKFPDLKHEYRHLKVGDFTWVARSKANKDIELVLPFIVERKRMDDLGASIKDGRFHEQKFRLRKCGLKNVIYLVEHYGGNKHVGLPLPSLMQALANTRVHDGFKVHVTDSLTNSARFLAMMTKRLTIEYKDQDLIGTASETNENFLMTFNHFNKTSAKSKTLTITDTFIKILLQLKGMSVEKALAITKTYSTPKELMETYKCCDKKEGEMLLTNLKHGDLNRNVGPTVSKAIYQLLTIKDLQ</sequence>
<comment type="function">
    <text evidence="13">Interacts with EME1 to form a DNA structure-specific endonuclease with substrate preference for branched DNA structures with a 5'-end at the branch nick. Typical substrates include 3'-flap structures, D-loops, replication forks and nicked Holliday junctions. May be required in mitosis for the processing of stalled or collapsed replication fork intermediates. May be required in meiosis for the repair of meiosis-specific double strand breaks subsequent to single-end invasion (SEI).</text>
</comment>
<feature type="region of interest" description="Disordered" evidence="14">
    <location>
        <begin position="125"/>
        <end position="150"/>
    </location>
</feature>
<comment type="caution">
    <text evidence="16">The sequence shown here is derived from an EMBL/GenBank/DDBJ whole genome shotgun (WGS) entry which is preliminary data.</text>
</comment>